<keyword evidence="4" id="KW-1185">Reference proteome</keyword>
<dbReference type="InterPro" id="IPR011993">
    <property type="entry name" value="PH-like_dom_sf"/>
</dbReference>
<protein>
    <recommendedName>
        <fullName evidence="2">PH domain-containing protein</fullName>
    </recommendedName>
</protein>
<feature type="region of interest" description="Disordered" evidence="1">
    <location>
        <begin position="425"/>
        <end position="447"/>
    </location>
</feature>
<organism evidence="3 4">
    <name type="scientific">Pomacea canaliculata</name>
    <name type="common">Golden apple snail</name>
    <dbReference type="NCBI Taxonomy" id="400727"/>
    <lineage>
        <taxon>Eukaryota</taxon>
        <taxon>Metazoa</taxon>
        <taxon>Spiralia</taxon>
        <taxon>Lophotrochozoa</taxon>
        <taxon>Mollusca</taxon>
        <taxon>Gastropoda</taxon>
        <taxon>Caenogastropoda</taxon>
        <taxon>Architaenioglossa</taxon>
        <taxon>Ampullarioidea</taxon>
        <taxon>Ampullariidae</taxon>
        <taxon>Pomacea</taxon>
    </lineage>
</organism>
<evidence type="ECO:0000313" key="3">
    <source>
        <dbReference type="EMBL" id="PVD37617.1"/>
    </source>
</evidence>
<dbReference type="OrthoDB" id="6108706at2759"/>
<dbReference type="Pfam" id="PF00169">
    <property type="entry name" value="PH"/>
    <property type="match status" value="1"/>
</dbReference>
<dbReference type="Gene3D" id="2.30.29.30">
    <property type="entry name" value="Pleckstrin-homology domain (PH domain)/Phosphotyrosine-binding domain (PTB)"/>
    <property type="match status" value="1"/>
</dbReference>
<gene>
    <name evidence="3" type="ORF">C0Q70_00213</name>
</gene>
<feature type="domain" description="PH" evidence="2">
    <location>
        <begin position="12"/>
        <end position="111"/>
    </location>
</feature>
<dbReference type="SUPFAM" id="SSF50729">
    <property type="entry name" value="PH domain-like"/>
    <property type="match status" value="1"/>
</dbReference>
<evidence type="ECO:0000256" key="1">
    <source>
        <dbReference type="SAM" id="MobiDB-lite"/>
    </source>
</evidence>
<name>A0A2T7PW56_POMCA</name>
<proteinExistence type="predicted"/>
<reference evidence="3 4" key="1">
    <citation type="submission" date="2018-04" db="EMBL/GenBank/DDBJ databases">
        <title>The genome of golden apple snail Pomacea canaliculata provides insight into stress tolerance and invasive adaptation.</title>
        <authorList>
            <person name="Liu C."/>
            <person name="Liu B."/>
            <person name="Ren Y."/>
            <person name="Zhang Y."/>
            <person name="Wang H."/>
            <person name="Li S."/>
            <person name="Jiang F."/>
            <person name="Yin L."/>
            <person name="Zhang G."/>
            <person name="Qian W."/>
            <person name="Fan W."/>
        </authorList>
    </citation>
    <scope>NUCLEOTIDE SEQUENCE [LARGE SCALE GENOMIC DNA]</scope>
    <source>
        <strain evidence="3">SZHN2017</strain>
        <tissue evidence="3">Muscle</tissue>
    </source>
</reference>
<dbReference type="EMBL" id="PZQS01000001">
    <property type="protein sequence ID" value="PVD37617.1"/>
    <property type="molecule type" value="Genomic_DNA"/>
</dbReference>
<accession>A0A2T7PW56</accession>
<comment type="caution">
    <text evidence="3">The sequence shown here is derived from an EMBL/GenBank/DDBJ whole genome shotgun (WGS) entry which is preliminary data.</text>
</comment>
<dbReference type="PROSITE" id="PS50003">
    <property type="entry name" value="PH_DOMAIN"/>
    <property type="match status" value="1"/>
</dbReference>
<evidence type="ECO:0000313" key="4">
    <source>
        <dbReference type="Proteomes" id="UP000245119"/>
    </source>
</evidence>
<sequence length="517" mass="57964">MADRSALSLFKKADAEGFLEKYSSGITSRFLGSTRIWCELHGSSLFIFKDNKRTSALQQIDMSITQSVRKASGDKSGTHFEIMFKNKWHGFAAPNAEECNNWIKTLQQAMMLKDQQQHDQQQDTLQTGPDTSAVNVCDYETIEAQDSTPLAPVQMRKSTTSETGYTDIGSLQKSLLTPHSNPAELSSMDQELDNEEEVHQHEEEQCVQEKSTNVIHQNKEEQKKSDREINTCQQGEKESIYDRIDEEISIDQKGAVKKEKHWPSEINKETDNQDYRAENYPYAATSEISENLIQLVKVEECKKYQSAEVCEQESEEYGYSTIGEKLASGSHQREAKESKRSEGNIFELYGEEHGNDMGGEKSRYTLQAEAENIEANCVDCKDITRTEADGIEDSSDQYASIGAFAPNPVNSSGAASDLLITITDFTSDSDGSRTPGDGADSGDDLDADDLFKRVSSQPRPIPNLPHPLTQEDMAPLKELQEFLSNNRHVCRPSNYDVIVTTDPVVDMKNLLQELSRT</sequence>
<dbReference type="Proteomes" id="UP000245119">
    <property type="component" value="Linkage Group LG1"/>
</dbReference>
<dbReference type="SMART" id="SM00233">
    <property type="entry name" value="PH"/>
    <property type="match status" value="1"/>
</dbReference>
<evidence type="ECO:0000259" key="2">
    <source>
        <dbReference type="PROSITE" id="PS50003"/>
    </source>
</evidence>
<dbReference type="InterPro" id="IPR001849">
    <property type="entry name" value="PH_domain"/>
</dbReference>
<dbReference type="AlphaFoldDB" id="A0A2T7PW56"/>